<dbReference type="InterPro" id="IPR005612">
    <property type="entry name" value="CCAAT-binding_factor"/>
</dbReference>
<dbReference type="GO" id="GO:0032040">
    <property type="term" value="C:small-subunit processome"/>
    <property type="evidence" value="ECO:0007669"/>
    <property type="project" value="TreeGrafter"/>
</dbReference>
<dbReference type="InterPro" id="IPR027193">
    <property type="entry name" value="Noc4"/>
</dbReference>
<feature type="domain" description="CCAAT-binding factor" evidence="2">
    <location>
        <begin position="320"/>
        <end position="369"/>
    </location>
</feature>
<accession>A0A9W8BI04</accession>
<evidence type="ECO:0000259" key="2">
    <source>
        <dbReference type="Pfam" id="PF03914"/>
    </source>
</evidence>
<evidence type="ECO:0000313" key="4">
    <source>
        <dbReference type="Proteomes" id="UP001150907"/>
    </source>
</evidence>
<keyword evidence="4" id="KW-1185">Reference proteome</keyword>
<dbReference type="OrthoDB" id="10263185at2759"/>
<dbReference type="PANTHER" id="PTHR12455:SF0">
    <property type="entry name" value="NUCLEOLAR COMPLEX PROTEIN 4 HOMOLOG"/>
    <property type="match status" value="1"/>
</dbReference>
<evidence type="ECO:0000313" key="3">
    <source>
        <dbReference type="EMBL" id="KAJ2003807.1"/>
    </source>
</evidence>
<dbReference type="GO" id="GO:0030692">
    <property type="term" value="C:Noc4p-Nop14p complex"/>
    <property type="evidence" value="ECO:0007669"/>
    <property type="project" value="TreeGrafter"/>
</dbReference>
<dbReference type="EMBL" id="JANBQF010000195">
    <property type="protein sequence ID" value="KAJ2003807.1"/>
    <property type="molecule type" value="Genomic_DNA"/>
</dbReference>
<name>A0A9W8BI04_9FUNG</name>
<comment type="caution">
    <text evidence="3">The sequence shown here is derived from an EMBL/GenBank/DDBJ whole genome shotgun (WGS) entry which is preliminary data.</text>
</comment>
<dbReference type="Proteomes" id="UP001150907">
    <property type="component" value="Unassembled WGS sequence"/>
</dbReference>
<reference evidence="3" key="1">
    <citation type="submission" date="2022-07" db="EMBL/GenBank/DDBJ databases">
        <title>Phylogenomic reconstructions and comparative analyses of Kickxellomycotina fungi.</title>
        <authorList>
            <person name="Reynolds N.K."/>
            <person name="Stajich J.E."/>
            <person name="Barry K."/>
            <person name="Grigoriev I.V."/>
            <person name="Crous P."/>
            <person name="Smith M.E."/>
        </authorList>
    </citation>
    <scope>NUCLEOTIDE SEQUENCE</scope>
    <source>
        <strain evidence="3">IMI 214461</strain>
    </source>
</reference>
<organism evidence="3 4">
    <name type="scientific">Coemansia thaxteri</name>
    <dbReference type="NCBI Taxonomy" id="2663907"/>
    <lineage>
        <taxon>Eukaryota</taxon>
        <taxon>Fungi</taxon>
        <taxon>Fungi incertae sedis</taxon>
        <taxon>Zoopagomycota</taxon>
        <taxon>Kickxellomycotina</taxon>
        <taxon>Kickxellomycetes</taxon>
        <taxon>Kickxellales</taxon>
        <taxon>Kickxellaceae</taxon>
        <taxon>Coemansia</taxon>
    </lineage>
</organism>
<comment type="similarity">
    <text evidence="1">Belongs to the CBF/MAK21 family.</text>
</comment>
<dbReference type="Pfam" id="PF03914">
    <property type="entry name" value="CBF"/>
    <property type="match status" value="1"/>
</dbReference>
<gene>
    <name evidence="3" type="primary">NOC4_2</name>
    <name evidence="3" type="ORF">H4R26_002869</name>
</gene>
<dbReference type="PANTHER" id="PTHR12455">
    <property type="entry name" value="NUCLEOLAR COMPLEX PROTEIN 4"/>
    <property type="match status" value="1"/>
</dbReference>
<proteinExistence type="inferred from homology"/>
<dbReference type="AlphaFoldDB" id="A0A9W8BI04"/>
<sequence>MAAKRKHSVSKEESKAATDRIIQLENNVLNSQQNLNDIVEVLGLAKGANVESAFVAINSLSRIFSALWRKGLLKRSKEQDSSAANTVNEWLRGNYNDYIGVLKAVLKRDEAPMQVAALKLLLQTLVLEGENASRASGSYEFPNSSYLSIIELVLDSSVASDHLLRTLADSYLNMYDDLRYYFYRDVAKIASPDYDPFKGNKNKSGARSKSLVDDAESFVRNTFAVMSMVRVMPKAQSADYNSFWVSAVPPTGDETSVISPAAHRKAFSEAWMAFLRQPLTAELYKQVLLSIHKRIIPHMTDAKGLMDFLSTAYNAGGSISLLALNGLFTLIDEYNLNYPQFYEKLYALFDRNLFHVKYRARFFRLFELFIGS</sequence>
<evidence type="ECO:0000256" key="1">
    <source>
        <dbReference type="ARBA" id="ARBA00007797"/>
    </source>
</evidence>
<protein>
    <submittedName>
        <fullName evidence="3">Maturation and nuclear export of 40S ribosomal subunits interacting protein</fullName>
    </submittedName>
</protein>
<feature type="non-terminal residue" evidence="3">
    <location>
        <position position="372"/>
    </location>
</feature>
<dbReference type="GO" id="GO:0042254">
    <property type="term" value="P:ribosome biogenesis"/>
    <property type="evidence" value="ECO:0007669"/>
    <property type="project" value="InterPro"/>
</dbReference>